<dbReference type="SUPFAM" id="SSF48452">
    <property type="entry name" value="TPR-like"/>
    <property type="match status" value="1"/>
</dbReference>
<accession>A0AA36MIQ2</accession>
<feature type="coiled-coil region" evidence="1">
    <location>
        <begin position="749"/>
        <end position="776"/>
    </location>
</feature>
<comment type="caution">
    <text evidence="2">The sequence shown here is derived from an EMBL/GenBank/DDBJ whole genome shotgun (WGS) entry which is preliminary data.</text>
</comment>
<protein>
    <submittedName>
        <fullName evidence="2">Uncharacterized protein</fullName>
    </submittedName>
</protein>
<evidence type="ECO:0000313" key="3">
    <source>
        <dbReference type="Proteomes" id="UP001178507"/>
    </source>
</evidence>
<dbReference type="EMBL" id="CAUJNA010000214">
    <property type="protein sequence ID" value="CAJ1373754.1"/>
    <property type="molecule type" value="Genomic_DNA"/>
</dbReference>
<dbReference type="GO" id="GO:0051879">
    <property type="term" value="F:Hsp90 protein binding"/>
    <property type="evidence" value="ECO:0007669"/>
    <property type="project" value="TreeGrafter"/>
</dbReference>
<dbReference type="PANTHER" id="PTHR46035:SF1">
    <property type="entry name" value="TETRATRICOPEPTIDE REPEAT PROTEIN 4"/>
    <property type="match status" value="1"/>
</dbReference>
<keyword evidence="3" id="KW-1185">Reference proteome</keyword>
<dbReference type="InterPro" id="IPR019734">
    <property type="entry name" value="TPR_rpt"/>
</dbReference>
<proteinExistence type="predicted"/>
<dbReference type="GO" id="GO:0005829">
    <property type="term" value="C:cytosol"/>
    <property type="evidence" value="ECO:0007669"/>
    <property type="project" value="TreeGrafter"/>
</dbReference>
<dbReference type="InterPro" id="IPR011990">
    <property type="entry name" value="TPR-like_helical_dom_sf"/>
</dbReference>
<keyword evidence="1" id="KW-0175">Coiled coil</keyword>
<organism evidence="2 3">
    <name type="scientific">Effrenium voratum</name>
    <dbReference type="NCBI Taxonomy" id="2562239"/>
    <lineage>
        <taxon>Eukaryota</taxon>
        <taxon>Sar</taxon>
        <taxon>Alveolata</taxon>
        <taxon>Dinophyceae</taxon>
        <taxon>Suessiales</taxon>
        <taxon>Symbiodiniaceae</taxon>
        <taxon>Effrenium</taxon>
    </lineage>
</organism>
<dbReference type="GO" id="GO:0006457">
    <property type="term" value="P:protein folding"/>
    <property type="evidence" value="ECO:0007669"/>
    <property type="project" value="TreeGrafter"/>
</dbReference>
<dbReference type="Proteomes" id="UP001178507">
    <property type="component" value="Unassembled WGS sequence"/>
</dbReference>
<dbReference type="GO" id="GO:0030544">
    <property type="term" value="F:Hsp70 protein binding"/>
    <property type="evidence" value="ECO:0007669"/>
    <property type="project" value="TreeGrafter"/>
</dbReference>
<dbReference type="Gene3D" id="1.25.40.10">
    <property type="entry name" value="Tetratricopeptide repeat domain"/>
    <property type="match status" value="2"/>
</dbReference>
<evidence type="ECO:0000313" key="2">
    <source>
        <dbReference type="EMBL" id="CAJ1373754.1"/>
    </source>
</evidence>
<gene>
    <name evidence="2" type="ORF">EVOR1521_LOCUS3491</name>
</gene>
<dbReference type="GO" id="GO:0005634">
    <property type="term" value="C:nucleus"/>
    <property type="evidence" value="ECO:0007669"/>
    <property type="project" value="TreeGrafter"/>
</dbReference>
<reference evidence="2" key="1">
    <citation type="submission" date="2023-08" db="EMBL/GenBank/DDBJ databases">
        <authorList>
            <person name="Chen Y."/>
            <person name="Shah S."/>
            <person name="Dougan E. K."/>
            <person name="Thang M."/>
            <person name="Chan C."/>
        </authorList>
    </citation>
    <scope>NUCLEOTIDE SEQUENCE</scope>
</reference>
<name>A0AA36MIQ2_9DINO</name>
<dbReference type="PANTHER" id="PTHR46035">
    <property type="entry name" value="TETRATRICOPEPTIDE REPEAT PROTEIN 4"/>
    <property type="match status" value="1"/>
</dbReference>
<dbReference type="SMART" id="SM00028">
    <property type="entry name" value="TPR"/>
    <property type="match status" value="2"/>
</dbReference>
<sequence>MHLAPCAKCPAQTPSPAPAFAGAALASWSARPGLQPATRAPRAPRRALIGPELRRLRSAEEVLRHFRNGGEALPCLLRLGALAKGGAHVQAASVAHVAACLEPEALAFKELCAVLVALAQLRQEAQLRRFLAQLQRRRLSGAQPRELANAAWACAKGNPSSGAPCLQHIASASLQSGRLCTGFTAIDVAQLSWSLATVQLREAPAMAACAAFAAAESESFGAQGLANCAWAMAGSWPAAVAALLDEASARLGGGQFTSQHVANLAWAAAVTKLRHEFFASPDLKLPGSPRHLANLGWALGTLQLRSPLLYQLSEQAVGMGLHSFRDEELAGLLHAVASSGLAAPRFLRSAEEALLQRSLGCTELAGACWALSVCSSRAADPLLALAATRAKELSPQGLANVAWAAALREAPLWRLEDSVRDRLEEFSVQGLVNLTWAFTQAQHQPPGLRLQLMQMSLGRLSEMKALELSSLTWCLAFGDSNNATEKVAAEVASRLPQDVFDARQLANVAWAFATLSTGGVGLFQQLACAVLERLPESSAQGLSNIAWAFGSRSFLGGPLLFALQAQAPEKLPLATEQGLALLAWALAPEKPQVAPLRFLEALQLEIQARMRASVEHAKTKRRPEISGYAAAEEVEQSLEQVGHCRAEGNAQLGAGEALAALESYSNGIELCAKHSITGKLLGQLYVNRAQAQARLERHDLALQDCRAGLQEDPGNGRGYWRGASSALKLRQGDEAARLCMRGIKVLGDSASLESLLEEAKAQIEKDKTAIVEEEEETEVSVGQALADRAASLLLAFRQDPSRADDLRRAVKLFEASLQEEPTNESALIGLGEILDEGLGDVPQDQDAAKRLWLQAVTAGSQRAQMKLCLQGLQLFAVAARKAAGTGG</sequence>
<dbReference type="AlphaFoldDB" id="A0AA36MIQ2"/>
<evidence type="ECO:0000256" key="1">
    <source>
        <dbReference type="SAM" id="Coils"/>
    </source>
</evidence>